<protein>
    <submittedName>
        <fullName evidence="1">SDR family oxidoreductase</fullName>
    </submittedName>
</protein>
<dbReference type="PRINTS" id="PR00081">
    <property type="entry name" value="GDHRDH"/>
</dbReference>
<dbReference type="PANTHER" id="PTHR43975:SF2">
    <property type="entry name" value="EG:BACR7A4.14 PROTEIN-RELATED"/>
    <property type="match status" value="1"/>
</dbReference>
<sequence>MLEGKTIIVTGVASGIGAETAKRVMAAGGRVIGADRNPAALDLAAFHQVDLMDAAALEDLIARLRELRADGLANIAGVPPTAPPDVVLTVNLVALKRLTLGLVDSLADGASIVNLASLAGLGWQDEVAKIRAAEGLTHDAVADFCAAQGITPESSYFFTKQALVAWTHQHRWTWRDRGIRMNAVSPGPVDTPILGDFLETLGERAEEDMRIMDRPGTPQDIAPVVTFLLSPGSVWLRGVNIACDGGMRAHIEATSNGLEA</sequence>
<reference evidence="1 2" key="1">
    <citation type="submission" date="2019-12" db="EMBL/GenBank/DDBJ databases">
        <authorList>
            <person name="Li M."/>
        </authorList>
    </citation>
    <scope>NUCLEOTIDE SEQUENCE [LARGE SCALE GENOMIC DNA]</scope>
    <source>
        <strain evidence="1 2">GBMRC 2024</strain>
    </source>
</reference>
<name>A0A6L7G887_9RHOB</name>
<dbReference type="Proteomes" id="UP000477911">
    <property type="component" value="Unassembled WGS sequence"/>
</dbReference>
<evidence type="ECO:0000313" key="1">
    <source>
        <dbReference type="EMBL" id="MXN19550.1"/>
    </source>
</evidence>
<dbReference type="NCBIfam" id="NF009092">
    <property type="entry name" value="PRK12428.1"/>
    <property type="match status" value="1"/>
</dbReference>
<dbReference type="Pfam" id="PF13561">
    <property type="entry name" value="adh_short_C2"/>
    <property type="match status" value="1"/>
</dbReference>
<comment type="caution">
    <text evidence="1">The sequence shown here is derived from an EMBL/GenBank/DDBJ whole genome shotgun (WGS) entry which is preliminary data.</text>
</comment>
<gene>
    <name evidence="1" type="ORF">GR170_17090</name>
</gene>
<evidence type="ECO:0000313" key="2">
    <source>
        <dbReference type="Proteomes" id="UP000477911"/>
    </source>
</evidence>
<dbReference type="AlphaFoldDB" id="A0A6L7G887"/>
<keyword evidence="2" id="KW-1185">Reference proteome</keyword>
<dbReference type="InterPro" id="IPR002347">
    <property type="entry name" value="SDR_fam"/>
</dbReference>
<organism evidence="1 2">
    <name type="scientific">Pseudooceanicola albus</name>
    <dbReference type="NCBI Taxonomy" id="2692189"/>
    <lineage>
        <taxon>Bacteria</taxon>
        <taxon>Pseudomonadati</taxon>
        <taxon>Pseudomonadota</taxon>
        <taxon>Alphaproteobacteria</taxon>
        <taxon>Rhodobacterales</taxon>
        <taxon>Paracoccaceae</taxon>
        <taxon>Pseudooceanicola</taxon>
    </lineage>
</organism>
<proteinExistence type="predicted"/>
<dbReference type="Gene3D" id="3.40.50.720">
    <property type="entry name" value="NAD(P)-binding Rossmann-like Domain"/>
    <property type="match status" value="1"/>
</dbReference>
<accession>A0A6L7G887</accession>
<dbReference type="Pfam" id="PF00106">
    <property type="entry name" value="adh_short"/>
    <property type="match status" value="1"/>
</dbReference>
<dbReference type="EMBL" id="WUMU01000019">
    <property type="protein sequence ID" value="MXN19550.1"/>
    <property type="molecule type" value="Genomic_DNA"/>
</dbReference>
<dbReference type="PANTHER" id="PTHR43975">
    <property type="entry name" value="ZGC:101858"/>
    <property type="match status" value="1"/>
</dbReference>
<dbReference type="InterPro" id="IPR036291">
    <property type="entry name" value="NAD(P)-bd_dom_sf"/>
</dbReference>
<dbReference type="SUPFAM" id="SSF51735">
    <property type="entry name" value="NAD(P)-binding Rossmann-fold domains"/>
    <property type="match status" value="1"/>
</dbReference>